<reference evidence="1" key="1">
    <citation type="submission" date="2018-02" db="EMBL/GenBank/DDBJ databases">
        <title>Rhizophora mucronata_Transcriptome.</title>
        <authorList>
            <person name="Meera S.P."/>
            <person name="Sreeshan A."/>
            <person name="Augustine A."/>
        </authorList>
    </citation>
    <scope>NUCLEOTIDE SEQUENCE</scope>
    <source>
        <tissue evidence="1">Leaf</tissue>
    </source>
</reference>
<evidence type="ECO:0000313" key="1">
    <source>
        <dbReference type="EMBL" id="MBX49760.1"/>
    </source>
</evidence>
<organism evidence="1">
    <name type="scientific">Rhizophora mucronata</name>
    <name type="common">Asiatic mangrove</name>
    <dbReference type="NCBI Taxonomy" id="61149"/>
    <lineage>
        <taxon>Eukaryota</taxon>
        <taxon>Viridiplantae</taxon>
        <taxon>Streptophyta</taxon>
        <taxon>Embryophyta</taxon>
        <taxon>Tracheophyta</taxon>
        <taxon>Spermatophyta</taxon>
        <taxon>Magnoliopsida</taxon>
        <taxon>eudicotyledons</taxon>
        <taxon>Gunneridae</taxon>
        <taxon>Pentapetalae</taxon>
        <taxon>rosids</taxon>
        <taxon>fabids</taxon>
        <taxon>Malpighiales</taxon>
        <taxon>Rhizophoraceae</taxon>
        <taxon>Rhizophora</taxon>
    </lineage>
</organism>
<sequence length="11" mass="1204">MLASEGLLFSH</sequence>
<protein>
    <submittedName>
        <fullName evidence="1">Uncharacterized protein</fullName>
    </submittedName>
</protein>
<proteinExistence type="predicted"/>
<name>A0A2P2P4V7_RHIMU</name>
<dbReference type="EMBL" id="GGEC01069276">
    <property type="protein sequence ID" value="MBX49760.1"/>
    <property type="molecule type" value="Transcribed_RNA"/>
</dbReference>
<accession>A0A2P2P4V7</accession>